<reference evidence="1 2" key="1">
    <citation type="submission" date="2018-02" db="EMBL/GenBank/DDBJ databases">
        <title>Draft genome of wild Prunus yedoensis var. nudiflora.</title>
        <authorList>
            <person name="Baek S."/>
            <person name="Kim J.-H."/>
            <person name="Choi K."/>
            <person name="Kim G.-B."/>
            <person name="Cho A."/>
            <person name="Jang H."/>
            <person name="Shin C.-H."/>
            <person name="Yu H.-J."/>
            <person name="Mun J.-H."/>
        </authorList>
    </citation>
    <scope>NUCLEOTIDE SEQUENCE [LARGE SCALE GENOMIC DNA]</scope>
    <source>
        <strain evidence="2">cv. Jeju island</strain>
        <tissue evidence="1">Leaf</tissue>
    </source>
</reference>
<organism evidence="1 2">
    <name type="scientific">Prunus yedoensis var. nudiflora</name>
    <dbReference type="NCBI Taxonomy" id="2094558"/>
    <lineage>
        <taxon>Eukaryota</taxon>
        <taxon>Viridiplantae</taxon>
        <taxon>Streptophyta</taxon>
        <taxon>Embryophyta</taxon>
        <taxon>Tracheophyta</taxon>
        <taxon>Spermatophyta</taxon>
        <taxon>Magnoliopsida</taxon>
        <taxon>eudicotyledons</taxon>
        <taxon>Gunneridae</taxon>
        <taxon>Pentapetalae</taxon>
        <taxon>rosids</taxon>
        <taxon>fabids</taxon>
        <taxon>Rosales</taxon>
        <taxon>Rosaceae</taxon>
        <taxon>Amygdaloideae</taxon>
        <taxon>Amygdaleae</taxon>
        <taxon>Prunus</taxon>
    </lineage>
</organism>
<dbReference type="PANTHER" id="PTHR31672">
    <property type="entry name" value="BNACNNG10540D PROTEIN"/>
    <property type="match status" value="1"/>
</dbReference>
<evidence type="ECO:0008006" key="3">
    <source>
        <dbReference type="Google" id="ProtNLM"/>
    </source>
</evidence>
<name>A0A314ZN85_PRUYE</name>
<comment type="caution">
    <text evidence="1">The sequence shown here is derived from an EMBL/GenBank/DDBJ whole genome shotgun (WGS) entry which is preliminary data.</text>
</comment>
<dbReference type="AlphaFoldDB" id="A0A314ZN85"/>
<protein>
    <recommendedName>
        <fullName evidence="3">F-box/kelch-repeat protein</fullName>
    </recommendedName>
</protein>
<dbReference type="OrthoDB" id="591557at2759"/>
<sequence length="203" mass="23238">MESEVARFGFGEGLYSLKSNSWKSIQNLPSNHRYFGSYIHCLNSALHWLTNPDLVNTFIILTLDLVSEKYHEFPTPEGIMHSFPLPGLTVLGGCLCFIVNNKAGSHVWAMKEYGVTKSWNNYFEPPDSLDKISWYDMEKKRGNLQLLDGNAVIVQRRHQDPSTSKKRKFANRQSFQITAVQMSHVLNLFIPLSEGHLDLLLKH</sequence>
<dbReference type="Proteomes" id="UP000250321">
    <property type="component" value="Unassembled WGS sequence"/>
</dbReference>
<keyword evidence="2" id="KW-1185">Reference proteome</keyword>
<proteinExistence type="predicted"/>
<evidence type="ECO:0000313" key="2">
    <source>
        <dbReference type="Proteomes" id="UP000250321"/>
    </source>
</evidence>
<accession>A0A314ZN85</accession>
<dbReference type="InterPro" id="IPR050796">
    <property type="entry name" value="SCF_F-box_component"/>
</dbReference>
<dbReference type="EMBL" id="PJQY01000093">
    <property type="protein sequence ID" value="PQQ18884.1"/>
    <property type="molecule type" value="Genomic_DNA"/>
</dbReference>
<dbReference type="PANTHER" id="PTHR31672:SF13">
    <property type="entry name" value="F-BOX PROTEIN CPR30-LIKE"/>
    <property type="match status" value="1"/>
</dbReference>
<gene>
    <name evidence="1" type="ORF">Pyn_17149</name>
</gene>
<evidence type="ECO:0000313" key="1">
    <source>
        <dbReference type="EMBL" id="PQQ18884.1"/>
    </source>
</evidence>